<dbReference type="PRINTS" id="PR00032">
    <property type="entry name" value="HTHARAC"/>
</dbReference>
<dbReference type="EMBL" id="JACEZT010000003">
    <property type="protein sequence ID" value="MBA5636873.1"/>
    <property type="molecule type" value="Genomic_DNA"/>
</dbReference>
<evidence type="ECO:0000256" key="1">
    <source>
        <dbReference type="ARBA" id="ARBA00023015"/>
    </source>
</evidence>
<dbReference type="GO" id="GO:0000976">
    <property type="term" value="F:transcription cis-regulatory region binding"/>
    <property type="evidence" value="ECO:0007669"/>
    <property type="project" value="TreeGrafter"/>
</dbReference>
<keyword evidence="2" id="KW-0238">DNA-binding</keyword>
<dbReference type="Pfam" id="PF12625">
    <property type="entry name" value="Arabinose_bd"/>
    <property type="match status" value="1"/>
</dbReference>
<comment type="caution">
    <text evidence="5">The sequence shown here is derived from an EMBL/GenBank/DDBJ whole genome shotgun (WGS) entry which is preliminary data.</text>
</comment>
<dbReference type="SUPFAM" id="SSF46689">
    <property type="entry name" value="Homeodomain-like"/>
    <property type="match status" value="1"/>
</dbReference>
<dbReference type="GO" id="GO:0005829">
    <property type="term" value="C:cytosol"/>
    <property type="evidence" value="ECO:0007669"/>
    <property type="project" value="TreeGrafter"/>
</dbReference>
<dbReference type="AlphaFoldDB" id="A0A7W2EQS3"/>
<proteinExistence type="predicted"/>
<keyword evidence="6" id="KW-1185">Reference proteome</keyword>
<dbReference type="PANTHER" id="PTHR47894">
    <property type="entry name" value="HTH-TYPE TRANSCRIPTIONAL REGULATOR GADX"/>
    <property type="match status" value="1"/>
</dbReference>
<dbReference type="PROSITE" id="PS01124">
    <property type="entry name" value="HTH_ARAC_FAMILY_2"/>
    <property type="match status" value="1"/>
</dbReference>
<organism evidence="5 6">
    <name type="scientific">Rugamonas brunnea</name>
    <dbReference type="NCBI Taxonomy" id="2758569"/>
    <lineage>
        <taxon>Bacteria</taxon>
        <taxon>Pseudomonadati</taxon>
        <taxon>Pseudomonadota</taxon>
        <taxon>Betaproteobacteria</taxon>
        <taxon>Burkholderiales</taxon>
        <taxon>Oxalobacteraceae</taxon>
        <taxon>Telluria group</taxon>
        <taxon>Rugamonas</taxon>
    </lineage>
</organism>
<evidence type="ECO:0000256" key="2">
    <source>
        <dbReference type="ARBA" id="ARBA00023125"/>
    </source>
</evidence>
<dbReference type="InterPro" id="IPR018060">
    <property type="entry name" value="HTH_AraC"/>
</dbReference>
<evidence type="ECO:0000313" key="5">
    <source>
        <dbReference type="EMBL" id="MBA5636873.1"/>
    </source>
</evidence>
<feature type="domain" description="HTH araC/xylS-type" evidence="4">
    <location>
        <begin position="245"/>
        <end position="342"/>
    </location>
</feature>
<reference evidence="5 6" key="1">
    <citation type="submission" date="2020-07" db="EMBL/GenBank/DDBJ databases">
        <title>Novel species isolated from subtropical streams in China.</title>
        <authorList>
            <person name="Lu H."/>
        </authorList>
    </citation>
    <scope>NUCLEOTIDE SEQUENCE [LARGE SCALE GENOMIC DNA]</scope>
    <source>
        <strain evidence="5 6">LX20W</strain>
    </source>
</reference>
<dbReference type="PANTHER" id="PTHR47894:SF1">
    <property type="entry name" value="HTH-TYPE TRANSCRIPTIONAL REGULATOR VQSM"/>
    <property type="match status" value="1"/>
</dbReference>
<dbReference type="GO" id="GO:0003700">
    <property type="term" value="F:DNA-binding transcription factor activity"/>
    <property type="evidence" value="ECO:0007669"/>
    <property type="project" value="InterPro"/>
</dbReference>
<name>A0A7W2EQS3_9BURK</name>
<keyword evidence="1" id="KW-0805">Transcription regulation</keyword>
<dbReference type="Proteomes" id="UP000534388">
    <property type="component" value="Unassembled WGS sequence"/>
</dbReference>
<evidence type="ECO:0000259" key="4">
    <source>
        <dbReference type="PROSITE" id="PS01124"/>
    </source>
</evidence>
<evidence type="ECO:0000256" key="3">
    <source>
        <dbReference type="ARBA" id="ARBA00023163"/>
    </source>
</evidence>
<gene>
    <name evidence="5" type="ORF">H3H37_07365</name>
</gene>
<dbReference type="RefSeq" id="WP_182160979.1">
    <property type="nucleotide sequence ID" value="NZ_JACEZT010000003.1"/>
</dbReference>
<keyword evidence="3" id="KW-0804">Transcription</keyword>
<evidence type="ECO:0000313" key="6">
    <source>
        <dbReference type="Proteomes" id="UP000534388"/>
    </source>
</evidence>
<accession>A0A7W2EQS3</accession>
<sequence length="347" mass="37709">MERPIPPARQAKPVPMFHHVYLRLLCNVMRARGYDTGALLAAAGLKPADIGLEGKHIAPARMAVFLRTVRQQCPDPLLPLEWASMAAANHAHGMLGAAIQTSADLREALQTICAFSPLRATIFHFHLAEDGGEACLEIGLEPALADLHDFLYLAMAVLLARIAGTLIGEASRRLRQEFPFVQPDWGEAAAAFFQYPIAYGAPVCRLRIPAALLAEPCETADRAAHQAAVRQCRFDAESRAGDVSMKVIALLADSDGAYPSLVAAARRLGASPRSLSRALNGEGSSYKDLIDEVKKLHAQSLLHDPNWTIDQVAERLGYAETSNFIRAFRRWAGCTPQQFRARGGKAG</sequence>
<dbReference type="InterPro" id="IPR009057">
    <property type="entry name" value="Homeodomain-like_sf"/>
</dbReference>
<dbReference type="InterPro" id="IPR020449">
    <property type="entry name" value="Tscrpt_reg_AraC-type_HTH"/>
</dbReference>
<dbReference type="InterPro" id="IPR032687">
    <property type="entry name" value="AraC-type_N"/>
</dbReference>
<dbReference type="Pfam" id="PF12833">
    <property type="entry name" value="HTH_18"/>
    <property type="match status" value="1"/>
</dbReference>
<dbReference type="Gene3D" id="1.10.10.60">
    <property type="entry name" value="Homeodomain-like"/>
    <property type="match status" value="1"/>
</dbReference>
<dbReference type="SMART" id="SM00342">
    <property type="entry name" value="HTH_ARAC"/>
    <property type="match status" value="1"/>
</dbReference>
<protein>
    <submittedName>
        <fullName evidence="5">AraC family transcriptional regulator</fullName>
    </submittedName>
</protein>